<feature type="region of interest" description="Disordered" evidence="1">
    <location>
        <begin position="1"/>
        <end position="58"/>
    </location>
</feature>
<sequence length="86" mass="9228">MSAALSPSASSLVAGLQRALAQRRRDGAARQPERRPLAAGPGWHADDGVRTLGPGDRPFEERHERACLAIVVAGSFGDRGARRTRR</sequence>
<accession>A0ABX5MEC1</accession>
<feature type="compositionally biased region" description="Basic and acidic residues" evidence="1">
    <location>
        <begin position="23"/>
        <end position="36"/>
    </location>
</feature>
<dbReference type="RefSeq" id="WP_110329362.1">
    <property type="nucleotide sequence ID" value="NZ_CAJMYN010000031.1"/>
</dbReference>
<evidence type="ECO:0000313" key="2">
    <source>
        <dbReference type="EMBL" id="PXX07505.1"/>
    </source>
</evidence>
<organism evidence="2 3">
    <name type="scientific">Paraburkholderia tropica</name>
    <dbReference type="NCBI Taxonomy" id="92647"/>
    <lineage>
        <taxon>Bacteria</taxon>
        <taxon>Pseudomonadati</taxon>
        <taxon>Pseudomonadota</taxon>
        <taxon>Betaproteobacteria</taxon>
        <taxon>Burkholderiales</taxon>
        <taxon>Burkholderiaceae</taxon>
        <taxon>Paraburkholderia</taxon>
    </lineage>
</organism>
<keyword evidence="3" id="KW-1185">Reference proteome</keyword>
<dbReference type="Proteomes" id="UP000247515">
    <property type="component" value="Unassembled WGS sequence"/>
</dbReference>
<name>A0ABX5MEC1_9BURK</name>
<reference evidence="2 3" key="1">
    <citation type="submission" date="2018-05" db="EMBL/GenBank/DDBJ databases">
        <title>Genomic Encyclopedia of Type Strains, Phase IV (KMG-V): Genome sequencing to study the core and pangenomes of soil and plant-associated prokaryotes.</title>
        <authorList>
            <person name="Whitman W."/>
        </authorList>
    </citation>
    <scope>NUCLEOTIDE SEQUENCE [LARGE SCALE GENOMIC DNA]</scope>
    <source>
        <strain evidence="2 3">SIr-6563</strain>
    </source>
</reference>
<feature type="compositionally biased region" description="Low complexity" evidence="1">
    <location>
        <begin position="1"/>
        <end position="20"/>
    </location>
</feature>
<dbReference type="EMBL" id="QJJV01000030">
    <property type="protein sequence ID" value="PXX07505.1"/>
    <property type="molecule type" value="Genomic_DNA"/>
</dbReference>
<protein>
    <submittedName>
        <fullName evidence="2">Uncharacterized protein</fullName>
    </submittedName>
</protein>
<evidence type="ECO:0000256" key="1">
    <source>
        <dbReference type="SAM" id="MobiDB-lite"/>
    </source>
</evidence>
<comment type="caution">
    <text evidence="2">The sequence shown here is derived from an EMBL/GenBank/DDBJ whole genome shotgun (WGS) entry which is preliminary data.</text>
</comment>
<gene>
    <name evidence="2" type="ORF">C7400_13069</name>
</gene>
<evidence type="ECO:0000313" key="3">
    <source>
        <dbReference type="Proteomes" id="UP000247515"/>
    </source>
</evidence>
<proteinExistence type="predicted"/>